<dbReference type="NCBIfam" id="NF010295">
    <property type="entry name" value="PRK13735.1"/>
    <property type="match status" value="1"/>
</dbReference>
<feature type="transmembrane region" description="Helical" evidence="2">
    <location>
        <begin position="339"/>
        <end position="360"/>
    </location>
</feature>
<reference evidence="4" key="1">
    <citation type="submission" date="2012-01" db="EMBL/GenBank/DDBJ databases">
        <authorList>
            <person name="Summers A.O."/>
            <person name="Wireman J."/>
            <person name="Williams L.E."/>
        </authorList>
    </citation>
    <scope>NUCLEOTIDE SEQUENCE</scope>
    <source>
        <strain evidence="4">SGSC3045</strain>
        <plasmid evidence="4">pSGSC3045-121</plasmid>
    </source>
</reference>
<feature type="region of interest" description="Disordered" evidence="1">
    <location>
        <begin position="832"/>
        <end position="855"/>
    </location>
</feature>
<feature type="compositionally biased region" description="Low complexity" evidence="1">
    <location>
        <begin position="675"/>
        <end position="689"/>
    </location>
</feature>
<dbReference type="Pfam" id="PF07916">
    <property type="entry name" value="TraG_N"/>
    <property type="match status" value="1"/>
</dbReference>
<keyword evidence="2" id="KW-0472">Membrane</keyword>
<feature type="region of interest" description="Disordered" evidence="1">
    <location>
        <begin position="562"/>
        <end position="593"/>
    </location>
</feature>
<proteinExistence type="predicted"/>
<feature type="compositionally biased region" description="Polar residues" evidence="1">
    <location>
        <begin position="892"/>
        <end position="907"/>
    </location>
</feature>
<evidence type="ECO:0000256" key="1">
    <source>
        <dbReference type="SAM" id="MobiDB-lite"/>
    </source>
</evidence>
<accession>I3W4H0</accession>
<feature type="domain" description="TraG N-terminal Proteobacteria" evidence="3">
    <location>
        <begin position="5"/>
        <end position="461"/>
    </location>
</feature>
<feature type="compositionally biased region" description="Polar residues" evidence="1">
    <location>
        <begin position="575"/>
        <end position="593"/>
    </location>
</feature>
<protein>
    <submittedName>
        <fullName evidence="4">IncF plasmid conjugative transfer protein TraG</fullName>
    </submittedName>
</protein>
<feature type="compositionally biased region" description="Basic and acidic residues" evidence="1">
    <location>
        <begin position="908"/>
        <end position="922"/>
    </location>
</feature>
<keyword evidence="4" id="KW-0614">Plasmid</keyword>
<feature type="transmembrane region" description="Helical" evidence="2">
    <location>
        <begin position="34"/>
        <end position="52"/>
    </location>
</feature>
<name>I3W4H0_SALER</name>
<organism evidence="4">
    <name type="scientific">Salmonella enterica subsp. salamae</name>
    <dbReference type="NCBI Taxonomy" id="59202"/>
    <lineage>
        <taxon>Bacteria</taxon>
        <taxon>Pseudomonadati</taxon>
        <taxon>Pseudomonadota</taxon>
        <taxon>Gammaproteobacteria</taxon>
        <taxon>Enterobacterales</taxon>
        <taxon>Enterobacteriaceae</taxon>
        <taxon>Salmonella</taxon>
    </lineage>
</organism>
<sequence>MAVDTIYTVAGGAWFQDSLNGVAAFFNSRAGDSLIAMATAVSVIVGAATYIRTRNIMDLVKWAGFYVLVIAVLVGDKRNVQIIDLSEPAAIYQVDNVPTGLAAPASLITRIGAGMAQVYDFVFARPDALTYSKTGMLFGAQLAAGSSDFRFSEPEIQRMFSDYVHNCVVGDIMLNNKYSIGDLMNSTDPYALIFSKPSPLRGLYDKNRNFLTCEQVSTKINTDSSDISGRNMFPFLQQVLNRMHGFTNQVFGPTNGASTALFTEMLGDSYNYFHGNSMTSTEIIRKNVVMNGLRSGLESFSAQNGDTAGLVNTATQTSMAKMRLSQATSASIAANTLPVMHSVLLGMTMALFPVLIVLAVVSSLSWTIIKGYIYTIAYLQMWPILFSILNHAMNFYLQGKLNGTAVTLATFDQVQNTYSDIGTTAGWLALSIPFIAYGLVMGLGRVVSQAGNYLGQTLQSASTQSSSQAIDGNWSYNNMTTGNVQGNKWDTNYSHREGHMTNQLESGATKTLTSSGQSVYNTTEAISKLPVDIALGKTASSSWQQQQRDALSEAQSLSNSLSQTSSLATSQMSQWSQQRGNSDTTVTGSDASASSNLTKALNTIQSIGSRYARDENTTLAEGIRAAATKSQDMSFGAGASVQGSVDSDRQILGKVAGLVTGGKVSGEAHLKGEYTGRSGSSHGTSSDLTQQGGTSKGFSAQELKDFRDAMDVVTSSRVTDSGSHTDNASASLANQLSSTFSSLKSQASQYNDAVTRSHEYSQLASYAENNSASINQNYSQEFVGYVTSKRPGEADQLLSDAASPEVRAERDRLAQAFVEDRMKPQLLQEFEQNRGRTDEGMGSVGASSGGGNLQSEYDTQQTQMENRANAGGVRLQDDVSSDVADRRRHAESQVNSEKNTVISSGNTPKEEYNRLQSEHEQGNKNFSDAKSAEEKRQNDWIGDNGVGRKELNDIKDNLQKSLTRIDRRDNETFRSGKGCCIHSG</sequence>
<evidence type="ECO:0000313" key="4">
    <source>
        <dbReference type="EMBL" id="AFK90497.1"/>
    </source>
</evidence>
<keyword evidence="2" id="KW-1133">Transmembrane helix</keyword>
<geneLocation type="plasmid" evidence="4">
    <name>pSGSC3045-121</name>
</geneLocation>
<feature type="region of interest" description="Disordered" evidence="1">
    <location>
        <begin position="669"/>
        <end position="696"/>
    </location>
</feature>
<keyword evidence="2" id="KW-0812">Transmembrane</keyword>
<dbReference type="EMBL" id="JQ418541">
    <property type="protein sequence ID" value="AFK90497.1"/>
    <property type="molecule type" value="Genomic_DNA"/>
</dbReference>
<feature type="transmembrane region" description="Helical" evidence="2">
    <location>
        <begin position="425"/>
        <end position="444"/>
    </location>
</feature>
<evidence type="ECO:0000256" key="2">
    <source>
        <dbReference type="SAM" id="Phobius"/>
    </source>
</evidence>
<dbReference type="RefSeq" id="WP_015059822.1">
    <property type="nucleotide sequence ID" value="NC_019125.1"/>
</dbReference>
<dbReference type="AlphaFoldDB" id="I3W4H0"/>
<feature type="compositionally biased region" description="Low complexity" evidence="1">
    <location>
        <begin position="562"/>
        <end position="574"/>
    </location>
</feature>
<feature type="region of interest" description="Disordered" evidence="1">
    <location>
        <begin position="867"/>
        <end position="947"/>
    </location>
</feature>
<feature type="transmembrane region" description="Helical" evidence="2">
    <location>
        <begin position="372"/>
        <end position="393"/>
    </location>
</feature>
<evidence type="ECO:0000259" key="3">
    <source>
        <dbReference type="Pfam" id="PF07916"/>
    </source>
</evidence>
<dbReference type="InterPro" id="IPR012931">
    <property type="entry name" value="TraG_N_Proteobacteria"/>
</dbReference>